<organism evidence="2 3">
    <name type="scientific">Penicillium patulum</name>
    <name type="common">Penicillium griseofulvum</name>
    <dbReference type="NCBI Taxonomy" id="5078"/>
    <lineage>
        <taxon>Eukaryota</taxon>
        <taxon>Fungi</taxon>
        <taxon>Dikarya</taxon>
        <taxon>Ascomycota</taxon>
        <taxon>Pezizomycotina</taxon>
        <taxon>Eurotiomycetes</taxon>
        <taxon>Eurotiomycetidae</taxon>
        <taxon>Eurotiales</taxon>
        <taxon>Aspergillaceae</taxon>
        <taxon>Penicillium</taxon>
    </lineage>
</organism>
<evidence type="ECO:0000313" key="2">
    <source>
        <dbReference type="EMBL" id="KXG54519.1"/>
    </source>
</evidence>
<dbReference type="Proteomes" id="UP000070168">
    <property type="component" value="Unassembled WGS sequence"/>
</dbReference>
<feature type="region of interest" description="Disordered" evidence="1">
    <location>
        <begin position="111"/>
        <end position="136"/>
    </location>
</feature>
<accession>A0A135LZY6</accession>
<protein>
    <submittedName>
        <fullName evidence="2">Uncharacterized protein</fullName>
    </submittedName>
</protein>
<dbReference type="OMA" id="CHVIVQK"/>
<sequence>MPAHYFDNFTSASQFKDPNLRTIPPAVGASQWKRDHLLACHVIVQKQRHRIPPILEEHSESSDAMSSVEIQNFVKGPKDINHFQQSEHSLVRDFGYSTSLAQTWSALATFKGDRDPQRRHLPDFADADHSEDSNTD</sequence>
<gene>
    <name evidence="2" type="ORF">PGRI_076630</name>
</gene>
<dbReference type="RefSeq" id="XP_040653054.1">
    <property type="nucleotide sequence ID" value="XM_040795377.1"/>
</dbReference>
<dbReference type="STRING" id="5078.A0A135LZY6"/>
<dbReference type="AlphaFoldDB" id="A0A135LZY6"/>
<evidence type="ECO:0000256" key="1">
    <source>
        <dbReference type="SAM" id="MobiDB-lite"/>
    </source>
</evidence>
<dbReference type="EMBL" id="LHQR01000013">
    <property type="protein sequence ID" value="KXG54519.1"/>
    <property type="molecule type" value="Genomic_DNA"/>
</dbReference>
<dbReference type="GeneID" id="63710677"/>
<proteinExistence type="predicted"/>
<evidence type="ECO:0000313" key="3">
    <source>
        <dbReference type="Proteomes" id="UP000070168"/>
    </source>
</evidence>
<reference evidence="2 3" key="1">
    <citation type="journal article" date="2016" name="BMC Genomics">
        <title>Genome sequencing and secondary metabolism of the postharvest pathogen Penicillium griseofulvum.</title>
        <authorList>
            <person name="Banani H."/>
            <person name="Marcet-Houben M."/>
            <person name="Ballester A.R."/>
            <person name="Abbruscato P."/>
            <person name="Gonzalez-Candelas L."/>
            <person name="Gabaldon T."/>
            <person name="Spadaro D."/>
        </authorList>
    </citation>
    <scope>NUCLEOTIDE SEQUENCE [LARGE SCALE GENOMIC DNA]</scope>
    <source>
        <strain evidence="2 3">PG3</strain>
    </source>
</reference>
<keyword evidence="3" id="KW-1185">Reference proteome</keyword>
<name>A0A135LZY6_PENPA</name>
<comment type="caution">
    <text evidence="2">The sequence shown here is derived from an EMBL/GenBank/DDBJ whole genome shotgun (WGS) entry which is preliminary data.</text>
</comment>
<dbReference type="OrthoDB" id="4646997at2759"/>